<dbReference type="PROSITE" id="PS51846">
    <property type="entry name" value="CNNM"/>
    <property type="match status" value="1"/>
</dbReference>
<evidence type="ECO:0000256" key="8">
    <source>
        <dbReference type="PROSITE-ProRule" id="PRU01193"/>
    </source>
</evidence>
<dbReference type="RefSeq" id="WP_328663709.1">
    <property type="nucleotide sequence ID" value="NZ_CP108014.1"/>
</dbReference>
<reference evidence="12 13" key="1">
    <citation type="submission" date="2022-10" db="EMBL/GenBank/DDBJ databases">
        <title>The complete genomes of actinobacterial strains from the NBC collection.</title>
        <authorList>
            <person name="Joergensen T.S."/>
            <person name="Alvarez Arevalo M."/>
            <person name="Sterndorff E.B."/>
            <person name="Faurdal D."/>
            <person name="Vuksanovic O."/>
            <person name="Mourched A.-S."/>
            <person name="Charusanti P."/>
            <person name="Shaw S."/>
            <person name="Blin K."/>
            <person name="Weber T."/>
        </authorList>
    </citation>
    <scope>NUCLEOTIDE SEQUENCE [LARGE SCALE GENOMIC DNA]</scope>
    <source>
        <strain evidence="12 13">NBC_01413</strain>
    </source>
</reference>
<dbReference type="InterPro" id="IPR046342">
    <property type="entry name" value="CBS_dom_sf"/>
</dbReference>
<evidence type="ECO:0000256" key="3">
    <source>
        <dbReference type="ARBA" id="ARBA00022692"/>
    </source>
</evidence>
<evidence type="ECO:0000256" key="4">
    <source>
        <dbReference type="ARBA" id="ARBA00022737"/>
    </source>
</evidence>
<keyword evidence="5 8" id="KW-1133">Transmembrane helix</keyword>
<sequence>MGDLFGILLTVVLLAGNAFFVAAEFALISARRDRLEALVAQGKKKAQTVIEAGENLSIMLAAAQLGITICSILLGRVGEPAIAHLIERPFELLGLPEQLLHPVGFTLALTIVVILHILLGEMVPKNIALAGPERSALLLVPIHLMWLRIARPLIALYNLAANMTLRMLRIEPKDELDATVSTLELAEMIGESRSEGLLDEEEHRRLTQALGTSEQIVGDVMVPLAQARSVPLIGNGTTLGEVEAAVSETGFSRYPVAASDGSLVGYLHIKDVLDEVADDNAGPDTVIPRTDIRPLPTVSTGTPLYEALARLRRTSSHLGRVVDSRGNTVGVVALEDLIEEFVGTVRDGTHRIAD</sequence>
<dbReference type="Proteomes" id="UP001621418">
    <property type="component" value="Chromosome"/>
</dbReference>
<dbReference type="Pfam" id="PF00571">
    <property type="entry name" value="CBS"/>
    <property type="match status" value="2"/>
</dbReference>
<keyword evidence="2" id="KW-1003">Cell membrane</keyword>
<dbReference type="InterPro" id="IPR002550">
    <property type="entry name" value="CNNM"/>
</dbReference>
<dbReference type="InterPro" id="IPR000644">
    <property type="entry name" value="CBS_dom"/>
</dbReference>
<dbReference type="SUPFAM" id="SSF54631">
    <property type="entry name" value="CBS-domain pair"/>
    <property type="match status" value="1"/>
</dbReference>
<evidence type="ECO:0000256" key="6">
    <source>
        <dbReference type="ARBA" id="ARBA00023136"/>
    </source>
</evidence>
<name>A0ABZ1N4D2_9NOCA</name>
<gene>
    <name evidence="12" type="ORF">OG308_26515</name>
</gene>
<evidence type="ECO:0000256" key="7">
    <source>
        <dbReference type="PROSITE-ProRule" id="PRU00703"/>
    </source>
</evidence>
<keyword evidence="4" id="KW-0677">Repeat</keyword>
<keyword evidence="6 8" id="KW-0472">Membrane</keyword>
<protein>
    <submittedName>
        <fullName evidence="12">Hemolysin family protein</fullName>
    </submittedName>
</protein>
<keyword evidence="13" id="KW-1185">Reference proteome</keyword>
<dbReference type="GeneID" id="91377690"/>
<accession>A0ABZ1N4D2</accession>
<comment type="subcellular location">
    <subcellularLocation>
        <location evidence="1">Cell membrane</location>
        <topology evidence="1">Multi-pass membrane protein</topology>
    </subcellularLocation>
</comment>
<dbReference type="CDD" id="cd04590">
    <property type="entry name" value="CBS_pair_CorC_HlyC_assoc"/>
    <property type="match status" value="1"/>
</dbReference>
<feature type="transmembrane region" description="Helical" evidence="9">
    <location>
        <begin position="58"/>
        <end position="78"/>
    </location>
</feature>
<organism evidence="12 13">
    <name type="scientific">Nocardia salmonicida</name>
    <dbReference type="NCBI Taxonomy" id="53431"/>
    <lineage>
        <taxon>Bacteria</taxon>
        <taxon>Bacillati</taxon>
        <taxon>Actinomycetota</taxon>
        <taxon>Actinomycetes</taxon>
        <taxon>Mycobacteriales</taxon>
        <taxon>Nocardiaceae</taxon>
        <taxon>Nocardia</taxon>
    </lineage>
</organism>
<evidence type="ECO:0000259" key="11">
    <source>
        <dbReference type="PROSITE" id="PS51846"/>
    </source>
</evidence>
<dbReference type="PANTHER" id="PTHR43099">
    <property type="entry name" value="UPF0053 PROTEIN YRKA"/>
    <property type="match status" value="1"/>
</dbReference>
<proteinExistence type="predicted"/>
<dbReference type="SMART" id="SM00116">
    <property type="entry name" value="CBS"/>
    <property type="match status" value="2"/>
</dbReference>
<feature type="domain" description="CNNM transmembrane" evidence="11">
    <location>
        <begin position="1"/>
        <end position="202"/>
    </location>
</feature>
<evidence type="ECO:0000256" key="1">
    <source>
        <dbReference type="ARBA" id="ARBA00004651"/>
    </source>
</evidence>
<evidence type="ECO:0000313" key="12">
    <source>
        <dbReference type="EMBL" id="WTY34837.1"/>
    </source>
</evidence>
<evidence type="ECO:0000256" key="5">
    <source>
        <dbReference type="ARBA" id="ARBA00022989"/>
    </source>
</evidence>
<evidence type="ECO:0000256" key="9">
    <source>
        <dbReference type="SAM" id="Phobius"/>
    </source>
</evidence>
<dbReference type="Pfam" id="PF01595">
    <property type="entry name" value="CNNM"/>
    <property type="match status" value="1"/>
</dbReference>
<dbReference type="InterPro" id="IPR051676">
    <property type="entry name" value="UPF0053_domain"/>
</dbReference>
<feature type="transmembrane region" description="Helical" evidence="9">
    <location>
        <begin position="99"/>
        <end position="119"/>
    </location>
</feature>
<evidence type="ECO:0000259" key="10">
    <source>
        <dbReference type="PROSITE" id="PS51371"/>
    </source>
</evidence>
<evidence type="ECO:0000313" key="13">
    <source>
        <dbReference type="Proteomes" id="UP001621418"/>
    </source>
</evidence>
<dbReference type="EMBL" id="CP109527">
    <property type="protein sequence ID" value="WTY34837.1"/>
    <property type="molecule type" value="Genomic_DNA"/>
</dbReference>
<evidence type="ECO:0000256" key="2">
    <source>
        <dbReference type="ARBA" id="ARBA00022475"/>
    </source>
</evidence>
<dbReference type="Gene3D" id="3.10.580.10">
    <property type="entry name" value="CBS-domain"/>
    <property type="match status" value="1"/>
</dbReference>
<feature type="domain" description="CBS" evidence="10">
    <location>
        <begin position="291"/>
        <end position="352"/>
    </location>
</feature>
<feature type="domain" description="CBS" evidence="10">
    <location>
        <begin position="221"/>
        <end position="285"/>
    </location>
</feature>
<dbReference type="InterPro" id="IPR044751">
    <property type="entry name" value="Ion_transp-like_CBS"/>
</dbReference>
<dbReference type="PANTHER" id="PTHR43099:SF5">
    <property type="entry name" value="HLYC_CORC FAMILY TRANSPORTER"/>
    <property type="match status" value="1"/>
</dbReference>
<keyword evidence="7" id="KW-0129">CBS domain</keyword>
<keyword evidence="3 8" id="KW-0812">Transmembrane</keyword>
<dbReference type="PROSITE" id="PS51371">
    <property type="entry name" value="CBS"/>
    <property type="match status" value="2"/>
</dbReference>